<name>A0A2P2NJI1_RHIMU</name>
<dbReference type="AlphaFoldDB" id="A0A2P2NJI1"/>
<evidence type="ECO:0000313" key="1">
    <source>
        <dbReference type="EMBL" id="MBX42651.1"/>
    </source>
</evidence>
<dbReference type="EMBL" id="GGEC01062167">
    <property type="protein sequence ID" value="MBX42651.1"/>
    <property type="molecule type" value="Transcribed_RNA"/>
</dbReference>
<protein>
    <submittedName>
        <fullName evidence="1">Uncharacterized protein</fullName>
    </submittedName>
</protein>
<organism evidence="1">
    <name type="scientific">Rhizophora mucronata</name>
    <name type="common">Asiatic mangrove</name>
    <dbReference type="NCBI Taxonomy" id="61149"/>
    <lineage>
        <taxon>Eukaryota</taxon>
        <taxon>Viridiplantae</taxon>
        <taxon>Streptophyta</taxon>
        <taxon>Embryophyta</taxon>
        <taxon>Tracheophyta</taxon>
        <taxon>Spermatophyta</taxon>
        <taxon>Magnoliopsida</taxon>
        <taxon>eudicotyledons</taxon>
        <taxon>Gunneridae</taxon>
        <taxon>Pentapetalae</taxon>
        <taxon>rosids</taxon>
        <taxon>fabids</taxon>
        <taxon>Malpighiales</taxon>
        <taxon>Rhizophoraceae</taxon>
        <taxon>Rhizophora</taxon>
    </lineage>
</organism>
<accession>A0A2P2NJI1</accession>
<sequence>MLIKFTLRLEICFLSS</sequence>
<reference evidence="1" key="1">
    <citation type="submission" date="2018-02" db="EMBL/GenBank/DDBJ databases">
        <title>Rhizophora mucronata_Transcriptome.</title>
        <authorList>
            <person name="Meera S.P."/>
            <person name="Sreeshan A."/>
            <person name="Augustine A."/>
        </authorList>
    </citation>
    <scope>NUCLEOTIDE SEQUENCE</scope>
    <source>
        <tissue evidence="1">Leaf</tissue>
    </source>
</reference>
<proteinExistence type="predicted"/>